<dbReference type="GeneID" id="74300679"/>
<reference evidence="3 4" key="1">
    <citation type="submission" date="2012-10" db="EMBL/GenBank/DDBJ databases">
        <title>The draft sequence of the Mycobacterium pheli genome.</title>
        <authorList>
            <person name="Pettersson B.M.F."/>
            <person name="Das S."/>
            <person name="Dasgupta S."/>
            <person name="Bhattacharya A."/>
            <person name="Kirsebom L.A."/>
        </authorList>
    </citation>
    <scope>NUCLEOTIDE SEQUENCE [LARGE SCALE GENOMIC DNA]</scope>
    <source>
        <strain evidence="3 4">CCUG 21000</strain>
    </source>
</reference>
<evidence type="ECO:0000256" key="1">
    <source>
        <dbReference type="ARBA" id="ARBA00022527"/>
    </source>
</evidence>
<sequence length="139" mass="14823">MVIDVRLLPADPLRIEVPATADRLAEIRHLLVAWLEPIGVPEATVADIVLAVNEAATNCVEHAYRDIDHGTVVVEATIDQQRLVISVADHGSWQAPSDGPTTRGRGLLIMRAVGAGVDVSRSATGTTVRITFDIGAPQM</sequence>
<dbReference type="InterPro" id="IPR036890">
    <property type="entry name" value="HATPase_C_sf"/>
</dbReference>
<keyword evidence="4" id="KW-1185">Reference proteome</keyword>
<proteinExistence type="predicted"/>
<accession>A0A5N5V5I4</accession>
<dbReference type="EMBL" id="ANBP01000009">
    <property type="protein sequence ID" value="KAB7757172.1"/>
    <property type="molecule type" value="Genomic_DNA"/>
</dbReference>
<dbReference type="Gene3D" id="3.30.565.10">
    <property type="entry name" value="Histidine kinase-like ATPase, C-terminal domain"/>
    <property type="match status" value="1"/>
</dbReference>
<dbReference type="InterPro" id="IPR050267">
    <property type="entry name" value="Anti-sigma-factor_SerPK"/>
</dbReference>
<keyword evidence="1" id="KW-0418">Kinase</keyword>
<evidence type="ECO:0000259" key="2">
    <source>
        <dbReference type="Pfam" id="PF13581"/>
    </source>
</evidence>
<dbReference type="InterPro" id="IPR003594">
    <property type="entry name" value="HATPase_dom"/>
</dbReference>
<organism evidence="3 4">
    <name type="scientific">Mycolicibacterium phlei DSM 43239 = CCUG 21000</name>
    <dbReference type="NCBI Taxonomy" id="1226750"/>
    <lineage>
        <taxon>Bacteria</taxon>
        <taxon>Bacillati</taxon>
        <taxon>Actinomycetota</taxon>
        <taxon>Actinomycetes</taxon>
        <taxon>Mycobacteriales</taxon>
        <taxon>Mycobacteriaceae</taxon>
        <taxon>Mycolicibacterium</taxon>
    </lineage>
</organism>
<keyword evidence="1" id="KW-0723">Serine/threonine-protein kinase</keyword>
<evidence type="ECO:0000313" key="3">
    <source>
        <dbReference type="EMBL" id="KAB7757172.1"/>
    </source>
</evidence>
<dbReference type="RefSeq" id="WP_003889397.1">
    <property type="nucleotide sequence ID" value="NZ_ANBO01000012.1"/>
</dbReference>
<dbReference type="PANTHER" id="PTHR35526">
    <property type="entry name" value="ANTI-SIGMA-F FACTOR RSBW-RELATED"/>
    <property type="match status" value="1"/>
</dbReference>
<dbReference type="Proteomes" id="UP000325690">
    <property type="component" value="Unassembled WGS sequence"/>
</dbReference>
<dbReference type="PANTHER" id="PTHR35526:SF3">
    <property type="entry name" value="ANTI-SIGMA-F FACTOR RSBW"/>
    <property type="match status" value="1"/>
</dbReference>
<name>A0A5N5V5I4_MYCPH</name>
<keyword evidence="1" id="KW-0808">Transferase</keyword>
<feature type="domain" description="Histidine kinase/HSP90-like ATPase" evidence="2">
    <location>
        <begin position="17"/>
        <end position="132"/>
    </location>
</feature>
<comment type="caution">
    <text evidence="3">The sequence shown here is derived from an EMBL/GenBank/DDBJ whole genome shotgun (WGS) entry which is preliminary data.</text>
</comment>
<dbReference type="Pfam" id="PF13581">
    <property type="entry name" value="HATPase_c_2"/>
    <property type="match status" value="1"/>
</dbReference>
<dbReference type="GO" id="GO:0004674">
    <property type="term" value="F:protein serine/threonine kinase activity"/>
    <property type="evidence" value="ECO:0007669"/>
    <property type="project" value="UniProtKB-KW"/>
</dbReference>
<protein>
    <submittedName>
        <fullName evidence="3">Anti-sigma regulatory factor</fullName>
    </submittedName>
</protein>
<dbReference type="AlphaFoldDB" id="A0A5N5V5I4"/>
<evidence type="ECO:0000313" key="4">
    <source>
        <dbReference type="Proteomes" id="UP000325690"/>
    </source>
</evidence>
<dbReference type="CDD" id="cd16936">
    <property type="entry name" value="HATPase_RsbW-like"/>
    <property type="match status" value="1"/>
</dbReference>
<gene>
    <name evidence="3" type="ORF">MPHL21000_08210</name>
</gene>
<dbReference type="SUPFAM" id="SSF55874">
    <property type="entry name" value="ATPase domain of HSP90 chaperone/DNA topoisomerase II/histidine kinase"/>
    <property type="match status" value="1"/>
</dbReference>